<proteinExistence type="inferred from homology"/>
<keyword evidence="5" id="KW-0813">Transport</keyword>
<dbReference type="RefSeq" id="WP_142525693.1">
    <property type="nucleotide sequence ID" value="NZ_CABFUZ020000183.1"/>
</dbReference>
<evidence type="ECO:0000256" key="2">
    <source>
        <dbReference type="ARBA" id="ARBA00022692"/>
    </source>
</evidence>
<feature type="transmembrane region" description="Helical" evidence="5">
    <location>
        <begin position="21"/>
        <end position="42"/>
    </location>
</feature>
<feature type="transmembrane region" description="Helical" evidence="5">
    <location>
        <begin position="147"/>
        <end position="173"/>
    </location>
</feature>
<dbReference type="InterPro" id="IPR035906">
    <property type="entry name" value="MetI-like_sf"/>
</dbReference>
<dbReference type="Gene3D" id="1.10.3720.10">
    <property type="entry name" value="MetI-like"/>
    <property type="match status" value="1"/>
</dbReference>
<gene>
    <name evidence="7" type="primary">gsiD</name>
    <name evidence="7" type="ORF">MAMC_01742</name>
</gene>
<dbReference type="InterPro" id="IPR000515">
    <property type="entry name" value="MetI-like"/>
</dbReference>
<evidence type="ECO:0000256" key="4">
    <source>
        <dbReference type="ARBA" id="ARBA00023136"/>
    </source>
</evidence>
<reference evidence="7" key="1">
    <citation type="submission" date="2019-09" db="EMBL/GenBank/DDBJ databases">
        <authorList>
            <person name="Cremers G."/>
        </authorList>
    </citation>
    <scope>NUCLEOTIDE SEQUENCE [LARGE SCALE GENOMIC DNA]</scope>
    <source>
        <strain evidence="7">3B</strain>
    </source>
</reference>
<feature type="transmembrane region" description="Helical" evidence="5">
    <location>
        <begin position="211"/>
        <end position="231"/>
    </location>
</feature>
<accession>A0A5E6MHE0</accession>
<dbReference type="PROSITE" id="PS50928">
    <property type="entry name" value="ABC_TM1"/>
    <property type="match status" value="1"/>
</dbReference>
<keyword evidence="4 5" id="KW-0472">Membrane</keyword>
<dbReference type="SUPFAM" id="SSF161098">
    <property type="entry name" value="MetI-like"/>
    <property type="match status" value="1"/>
</dbReference>
<dbReference type="EMBL" id="CABFUZ020000183">
    <property type="protein sequence ID" value="VVM07647.1"/>
    <property type="molecule type" value="Genomic_DNA"/>
</dbReference>
<dbReference type="PANTHER" id="PTHR43839:SF1">
    <property type="entry name" value="OPPC IN A BINDING PROTEIN-DEPENDENT TRANSPORT SYSTEM"/>
    <property type="match status" value="1"/>
</dbReference>
<comment type="similarity">
    <text evidence="5">Belongs to the binding-protein-dependent transport system permease family.</text>
</comment>
<name>A0A5E6MHE0_9BACT</name>
<keyword evidence="2 5" id="KW-0812">Transmembrane</keyword>
<evidence type="ECO:0000256" key="3">
    <source>
        <dbReference type="ARBA" id="ARBA00022989"/>
    </source>
</evidence>
<dbReference type="AlphaFoldDB" id="A0A5E6MHE0"/>
<evidence type="ECO:0000259" key="6">
    <source>
        <dbReference type="PROSITE" id="PS50928"/>
    </source>
</evidence>
<evidence type="ECO:0000256" key="1">
    <source>
        <dbReference type="ARBA" id="ARBA00004651"/>
    </source>
</evidence>
<dbReference type="OrthoDB" id="9783218at2"/>
<dbReference type="Proteomes" id="UP000381693">
    <property type="component" value="Unassembled WGS sequence"/>
</dbReference>
<evidence type="ECO:0000256" key="5">
    <source>
        <dbReference type="RuleBase" id="RU363032"/>
    </source>
</evidence>
<evidence type="ECO:0000313" key="7">
    <source>
        <dbReference type="EMBL" id="VVM07647.1"/>
    </source>
</evidence>
<dbReference type="Pfam" id="PF00528">
    <property type="entry name" value="BPD_transp_1"/>
    <property type="match status" value="1"/>
</dbReference>
<dbReference type="GO" id="GO:0055085">
    <property type="term" value="P:transmembrane transport"/>
    <property type="evidence" value="ECO:0007669"/>
    <property type="project" value="InterPro"/>
</dbReference>
<evidence type="ECO:0000313" key="8">
    <source>
        <dbReference type="Proteomes" id="UP000381693"/>
    </source>
</evidence>
<feature type="transmembrane region" description="Helical" evidence="5">
    <location>
        <begin position="319"/>
        <end position="339"/>
    </location>
</feature>
<keyword evidence="8" id="KW-1185">Reference proteome</keyword>
<dbReference type="Pfam" id="PF12911">
    <property type="entry name" value="OppC_N"/>
    <property type="match status" value="1"/>
</dbReference>
<comment type="caution">
    <text evidence="7">The sequence shown here is derived from an EMBL/GenBank/DDBJ whole genome shotgun (WGS) entry which is preliminary data.</text>
</comment>
<dbReference type="GO" id="GO:0005886">
    <property type="term" value="C:plasma membrane"/>
    <property type="evidence" value="ECO:0007669"/>
    <property type="project" value="UniProtKB-SubCell"/>
</dbReference>
<keyword evidence="3 5" id="KW-1133">Transmembrane helix</keyword>
<feature type="transmembrane region" description="Helical" evidence="5">
    <location>
        <begin position="185"/>
        <end position="205"/>
    </location>
</feature>
<organism evidence="7 8">
    <name type="scientific">Methylacidimicrobium cyclopophantes</name>
    <dbReference type="NCBI Taxonomy" id="1041766"/>
    <lineage>
        <taxon>Bacteria</taxon>
        <taxon>Pseudomonadati</taxon>
        <taxon>Verrucomicrobiota</taxon>
        <taxon>Methylacidimicrobium</taxon>
    </lineage>
</organism>
<dbReference type="CDD" id="cd06261">
    <property type="entry name" value="TM_PBP2"/>
    <property type="match status" value="1"/>
</dbReference>
<dbReference type="InterPro" id="IPR025966">
    <property type="entry name" value="OppC_N"/>
</dbReference>
<sequence length="356" mass="38874">MKAIPAKRSGVWHQVVSRPRGALALAILGFLYFCALFAPFLAPYGPGDQDLRRTYHPPTSLTWTRRGLAVRLYENADPSQALYRPIPGRTAVIRWLPIGHPYRLFGLFPCRRHLFGVEPPQKVYLLGSDSIGRDVFSRLLYGAQVSLSIGLIGISISLGVGLVAGGLAGYFGGWFDSVVMRTTELLMAIPGLYLLLALRGAFASQFGSGEVYLLIVIILSFLGWSGAARVVRGLALSLRAQTFVDAAIVTGLSPWRILWRHLLPNLASYLLIAAALSIPGYILGEAALSFLGIGIQEPSASWGLMLAQAQEMKVFMCNFWWLLTPGAAVFVTVAAFNLLGDTLRDVIDPHFRTGDR</sequence>
<comment type="subcellular location">
    <subcellularLocation>
        <location evidence="1 5">Cell membrane</location>
        <topology evidence="1 5">Multi-pass membrane protein</topology>
    </subcellularLocation>
</comment>
<protein>
    <submittedName>
        <fullName evidence="7">Glutathione transport system permease protein GsiD</fullName>
    </submittedName>
</protein>
<dbReference type="PANTHER" id="PTHR43839">
    <property type="entry name" value="OPPC IN A BINDING PROTEIN-DEPENDENT TRANSPORT SYSTEM"/>
    <property type="match status" value="1"/>
</dbReference>
<feature type="domain" description="ABC transmembrane type-1" evidence="6">
    <location>
        <begin position="143"/>
        <end position="340"/>
    </location>
</feature>